<proteinExistence type="predicted"/>
<keyword evidence="2" id="KW-1185">Reference proteome</keyword>
<organism evidence="1 2">
    <name type="scientific">Dermatophagoides pteronyssinus</name>
    <name type="common">European house dust mite</name>
    <dbReference type="NCBI Taxonomy" id="6956"/>
    <lineage>
        <taxon>Eukaryota</taxon>
        <taxon>Metazoa</taxon>
        <taxon>Ecdysozoa</taxon>
        <taxon>Arthropoda</taxon>
        <taxon>Chelicerata</taxon>
        <taxon>Arachnida</taxon>
        <taxon>Acari</taxon>
        <taxon>Acariformes</taxon>
        <taxon>Sarcoptiformes</taxon>
        <taxon>Astigmata</taxon>
        <taxon>Psoroptidia</taxon>
        <taxon>Analgoidea</taxon>
        <taxon>Pyroglyphidae</taxon>
        <taxon>Dermatophagoidinae</taxon>
        <taxon>Dermatophagoides</taxon>
    </lineage>
</organism>
<reference evidence="1 2" key="2">
    <citation type="journal article" date="2022" name="Mol. Biol. Evol.">
        <title>Comparative Genomics Reveals Insights into the Divergent Evolution of Astigmatic Mites and Household Pest Adaptations.</title>
        <authorList>
            <person name="Xiong Q."/>
            <person name="Wan A.T."/>
            <person name="Liu X."/>
            <person name="Fung C.S."/>
            <person name="Xiao X."/>
            <person name="Malainual N."/>
            <person name="Hou J."/>
            <person name="Wang L."/>
            <person name="Wang M."/>
            <person name="Yang K.Y."/>
            <person name="Cui Y."/>
            <person name="Leung E.L."/>
            <person name="Nong W."/>
            <person name="Shin S.K."/>
            <person name="Au S.W."/>
            <person name="Jeong K.Y."/>
            <person name="Chew F.T."/>
            <person name="Hui J.H."/>
            <person name="Leung T.F."/>
            <person name="Tungtrongchitr A."/>
            <person name="Zhong N."/>
            <person name="Liu Z."/>
            <person name="Tsui S.K."/>
        </authorList>
    </citation>
    <scope>NUCLEOTIDE SEQUENCE [LARGE SCALE GENOMIC DNA]</scope>
    <source>
        <strain evidence="1">Derp</strain>
    </source>
</reference>
<dbReference type="EMBL" id="NJHN03000095">
    <property type="protein sequence ID" value="KAH9415890.1"/>
    <property type="molecule type" value="Genomic_DNA"/>
</dbReference>
<sequence length="169" mass="18817">MEMMCERNADKNKNLVVESELIGENDEELVANDRDCSIESANFDLDNLSLDRDFFLSSPFLRSLLSLDFLDLLGDDNSGEKLPTDSVSLNVNDLFFWLSSLICINDPDLFEDNILGSSVCWINDLDFKCSNGDMCCLGILSSALLSDGDESIYVLRFGFVEISISLIGI</sequence>
<evidence type="ECO:0000313" key="2">
    <source>
        <dbReference type="Proteomes" id="UP000887458"/>
    </source>
</evidence>
<accession>A0ABQ8J0K2</accession>
<reference evidence="1 2" key="1">
    <citation type="journal article" date="2018" name="J. Allergy Clin. Immunol.">
        <title>High-quality assembly of Dermatophagoides pteronyssinus genome and transcriptome reveals a wide range of novel allergens.</title>
        <authorList>
            <person name="Liu X.Y."/>
            <person name="Yang K.Y."/>
            <person name="Wang M.Q."/>
            <person name="Kwok J.S."/>
            <person name="Zeng X."/>
            <person name="Yang Z."/>
            <person name="Xiao X.J."/>
            <person name="Lau C.P."/>
            <person name="Li Y."/>
            <person name="Huang Z.M."/>
            <person name="Ba J.G."/>
            <person name="Yim A.K."/>
            <person name="Ouyang C.Y."/>
            <person name="Ngai S.M."/>
            <person name="Chan T.F."/>
            <person name="Leung E.L."/>
            <person name="Liu L."/>
            <person name="Liu Z.G."/>
            <person name="Tsui S.K."/>
        </authorList>
    </citation>
    <scope>NUCLEOTIDE SEQUENCE [LARGE SCALE GENOMIC DNA]</scope>
    <source>
        <strain evidence="1">Derp</strain>
    </source>
</reference>
<gene>
    <name evidence="1" type="ORF">DERP_000384</name>
</gene>
<dbReference type="Proteomes" id="UP000887458">
    <property type="component" value="Unassembled WGS sequence"/>
</dbReference>
<comment type="caution">
    <text evidence="1">The sequence shown here is derived from an EMBL/GenBank/DDBJ whole genome shotgun (WGS) entry which is preliminary data.</text>
</comment>
<name>A0ABQ8J0K2_DERPT</name>
<protein>
    <submittedName>
        <fullName evidence="1">Uncharacterized protein</fullName>
    </submittedName>
</protein>
<evidence type="ECO:0000313" key="1">
    <source>
        <dbReference type="EMBL" id="KAH9415890.1"/>
    </source>
</evidence>